<evidence type="ECO:0000259" key="3">
    <source>
        <dbReference type="Pfam" id="PF00472"/>
    </source>
</evidence>
<dbReference type="PANTHER" id="PTHR47814">
    <property type="entry name" value="PEPTIDYL-TRNA HYDROLASE ARFB"/>
    <property type="match status" value="1"/>
</dbReference>
<dbReference type="GO" id="GO:0072344">
    <property type="term" value="P:rescue of stalled ribosome"/>
    <property type="evidence" value="ECO:0007669"/>
    <property type="project" value="TreeGrafter"/>
</dbReference>
<proteinExistence type="inferred from homology"/>
<dbReference type="Pfam" id="PF00472">
    <property type="entry name" value="RF-1"/>
    <property type="match status" value="1"/>
</dbReference>
<dbReference type="EMBL" id="JAATJA010000004">
    <property type="protein sequence ID" value="NJB69329.1"/>
    <property type="molecule type" value="Genomic_DNA"/>
</dbReference>
<organism evidence="4 5">
    <name type="scientific">Desulfobaculum xiamenense</name>
    <dbReference type="NCBI Taxonomy" id="995050"/>
    <lineage>
        <taxon>Bacteria</taxon>
        <taxon>Pseudomonadati</taxon>
        <taxon>Thermodesulfobacteriota</taxon>
        <taxon>Desulfovibrionia</taxon>
        <taxon>Desulfovibrionales</taxon>
        <taxon>Desulfovibrionaceae</taxon>
        <taxon>Desulfobaculum</taxon>
    </lineage>
</organism>
<dbReference type="RefSeq" id="WP_167942407.1">
    <property type="nucleotide sequence ID" value="NZ_JAATJA010000004.1"/>
</dbReference>
<evidence type="ECO:0000256" key="2">
    <source>
        <dbReference type="SAM" id="MobiDB-lite"/>
    </source>
</evidence>
<dbReference type="InterPro" id="IPR000352">
    <property type="entry name" value="Pep_chain_release_fac_I"/>
</dbReference>
<feature type="region of interest" description="Disordered" evidence="2">
    <location>
        <begin position="105"/>
        <end position="140"/>
    </location>
</feature>
<dbReference type="GO" id="GO:0004045">
    <property type="term" value="F:peptidyl-tRNA hydrolase activity"/>
    <property type="evidence" value="ECO:0007669"/>
    <property type="project" value="TreeGrafter"/>
</dbReference>
<dbReference type="GO" id="GO:0003747">
    <property type="term" value="F:translation release factor activity"/>
    <property type="evidence" value="ECO:0007669"/>
    <property type="project" value="InterPro"/>
</dbReference>
<evidence type="ECO:0000313" key="4">
    <source>
        <dbReference type="EMBL" id="NJB69329.1"/>
    </source>
</evidence>
<dbReference type="AlphaFoldDB" id="A0A846QXH9"/>
<dbReference type="Gene3D" id="3.30.160.20">
    <property type="match status" value="1"/>
</dbReference>
<reference evidence="4 5" key="1">
    <citation type="submission" date="2020-03" db="EMBL/GenBank/DDBJ databases">
        <title>Genomic Encyclopedia of Type Strains, Phase IV (KMG-IV): sequencing the most valuable type-strain genomes for metagenomic binning, comparative biology and taxonomic classification.</title>
        <authorList>
            <person name="Goeker M."/>
        </authorList>
    </citation>
    <scope>NUCLEOTIDE SEQUENCE [LARGE SCALE GENOMIC DNA]</scope>
    <source>
        <strain evidence="4 5">DSM 24233</strain>
    </source>
</reference>
<protein>
    <submittedName>
        <fullName evidence="4">Ribosome-associated protein</fullName>
    </submittedName>
</protein>
<dbReference type="NCBIfam" id="NF006718">
    <property type="entry name" value="PRK09256.1"/>
    <property type="match status" value="1"/>
</dbReference>
<dbReference type="Proteomes" id="UP000580856">
    <property type="component" value="Unassembled WGS sequence"/>
</dbReference>
<dbReference type="SUPFAM" id="SSF75620">
    <property type="entry name" value="Release factor"/>
    <property type="match status" value="1"/>
</dbReference>
<feature type="compositionally biased region" description="Basic residues" evidence="2">
    <location>
        <begin position="116"/>
        <end position="134"/>
    </location>
</feature>
<feature type="domain" description="Prokaryotic-type class I peptide chain release factors" evidence="3">
    <location>
        <begin position="7"/>
        <end position="132"/>
    </location>
</feature>
<sequence>MPKVNNNCELPDRELNFETSRSGGPGGQHVNKVETRVTVVFDVAGSPSLTDAQKARIMTALASRIDTRGVLRVSADDSRSQSTNKALAVERLVELLRQALIVHKKRRPTRPTLASTKRRVSEKKRRGDTKRLRGKVSGDD</sequence>
<dbReference type="PANTHER" id="PTHR47814:SF1">
    <property type="entry name" value="PEPTIDYL-TRNA HYDROLASE ARFB"/>
    <property type="match status" value="1"/>
</dbReference>
<dbReference type="GO" id="GO:0043022">
    <property type="term" value="F:ribosome binding"/>
    <property type="evidence" value="ECO:0007669"/>
    <property type="project" value="TreeGrafter"/>
</dbReference>
<gene>
    <name evidence="4" type="ORF">GGQ74_003026</name>
</gene>
<name>A0A846QXH9_9BACT</name>
<accession>A0A846QXH9</accession>
<comment type="caution">
    <text evidence="4">The sequence shown here is derived from an EMBL/GenBank/DDBJ whole genome shotgun (WGS) entry which is preliminary data.</text>
</comment>
<keyword evidence="5" id="KW-1185">Reference proteome</keyword>
<dbReference type="InterPro" id="IPR045853">
    <property type="entry name" value="Pep_chain_release_fac_I_sf"/>
</dbReference>
<evidence type="ECO:0000313" key="5">
    <source>
        <dbReference type="Proteomes" id="UP000580856"/>
    </source>
</evidence>
<comment type="similarity">
    <text evidence="1">Belongs to the prokaryotic/mitochondrial release factor family.</text>
</comment>
<evidence type="ECO:0000256" key="1">
    <source>
        <dbReference type="ARBA" id="ARBA00010835"/>
    </source>
</evidence>